<feature type="region of interest" description="Disordered" evidence="5">
    <location>
        <begin position="506"/>
        <end position="530"/>
    </location>
</feature>
<organism evidence="7">
    <name type="scientific">Darwinula stevensoni</name>
    <dbReference type="NCBI Taxonomy" id="69355"/>
    <lineage>
        <taxon>Eukaryota</taxon>
        <taxon>Metazoa</taxon>
        <taxon>Ecdysozoa</taxon>
        <taxon>Arthropoda</taxon>
        <taxon>Crustacea</taxon>
        <taxon>Oligostraca</taxon>
        <taxon>Ostracoda</taxon>
        <taxon>Podocopa</taxon>
        <taxon>Podocopida</taxon>
        <taxon>Darwinulocopina</taxon>
        <taxon>Darwinuloidea</taxon>
        <taxon>Darwinulidae</taxon>
        <taxon>Darwinula</taxon>
    </lineage>
</organism>
<evidence type="ECO:0000256" key="5">
    <source>
        <dbReference type="SAM" id="MobiDB-lite"/>
    </source>
</evidence>
<protein>
    <recommendedName>
        <fullName evidence="9">Sphingomyelin phosphodiesterase 4</fullName>
    </recommendedName>
</protein>
<comment type="subcellular location">
    <subcellularLocation>
        <location evidence="1">Membrane</location>
        <topology evidence="1">Single-pass membrane protein</topology>
    </subcellularLocation>
</comment>
<dbReference type="GO" id="GO:0016020">
    <property type="term" value="C:membrane"/>
    <property type="evidence" value="ECO:0007669"/>
    <property type="project" value="UniProtKB-SubCell"/>
</dbReference>
<sequence>DRFFKALNGTIYNRCWHLSALLKEVSTRDASEIFPHIMEEIFGTTSGQGWNLQKWSPRIQLEDWQGVTWLLSPGGDVMHLVYKLMSDPSLKFKVPVHLLPKSSYEMLQRGGMNAFYADKIHHLENGNMELLLNPFDFFIFHLVYALVNPSKRQESCMNPLNTVQSAYEALIEEYLAYFFPCDGSSPSVPSTGISPPSRFDSVQKSPAASAFNRVLVKRILYFYNSAHPASLHPWDEFKRNALVRLQRPLYPFLKTLFDRWPLDASFRLLLETWLSYIQPWRYTDPAVAAGLRENQAQEGSRMVDRHWKKWIGENLLFYSVIFQACLPRFLRMDLLSARNAVLLYRFTKIFALENLAPIIQELEQELMGQGEMSHGSSHHAVALRQHILVLEGPGYHYKHLFCDQVYQQIKELMGEVQAASNTLKARIQVASATQGHLASLSTIQSLVKSVRFLLSGEMRPLPEESAQELTKHQGHISAAMLYLSNIFQLEVPQDITRVKPHLSYEESFLTPPPSPPSPSTTPVSIVGRGGTSLTSQEREEILRGWRKSLVVYGGDPDLAPICSYEIAWLVRILYHIAQYFNRNYSALMEDLYHQDSYWGAVSREILQSPMDCRETKKLDVGKWNEKTIRLPPRLSLRAFATRQQFAFLAFLFLLGWYAFSLDPVTVGLLVFTAVMAYFMTRAAFVTAKGRLMGRPQNQSGMHHEPEMAAGSPLLPGSRRD</sequence>
<dbReference type="Proteomes" id="UP000677054">
    <property type="component" value="Unassembled WGS sequence"/>
</dbReference>
<dbReference type="GO" id="GO:0006685">
    <property type="term" value="P:sphingomyelin catabolic process"/>
    <property type="evidence" value="ECO:0007669"/>
    <property type="project" value="TreeGrafter"/>
</dbReference>
<feature type="region of interest" description="Disordered" evidence="5">
    <location>
        <begin position="695"/>
        <end position="720"/>
    </location>
</feature>
<keyword evidence="8" id="KW-1185">Reference proteome</keyword>
<dbReference type="GO" id="GO:0046475">
    <property type="term" value="P:glycerophospholipid catabolic process"/>
    <property type="evidence" value="ECO:0007669"/>
    <property type="project" value="TreeGrafter"/>
</dbReference>
<evidence type="ECO:0000256" key="6">
    <source>
        <dbReference type="SAM" id="Phobius"/>
    </source>
</evidence>
<name>A0A7R9AD51_9CRUS</name>
<evidence type="ECO:0008006" key="9">
    <source>
        <dbReference type="Google" id="ProtNLM"/>
    </source>
</evidence>
<dbReference type="PANTHER" id="PTHR12988">
    <property type="entry name" value="SPHINGOMYELIN PHOSPHODIESTERASE 4"/>
    <property type="match status" value="1"/>
</dbReference>
<keyword evidence="2 6" id="KW-0812">Transmembrane</keyword>
<evidence type="ECO:0000256" key="2">
    <source>
        <dbReference type="ARBA" id="ARBA00022692"/>
    </source>
</evidence>
<evidence type="ECO:0000256" key="4">
    <source>
        <dbReference type="ARBA" id="ARBA00023136"/>
    </source>
</evidence>
<dbReference type="OrthoDB" id="10251508at2759"/>
<reference evidence="7" key="1">
    <citation type="submission" date="2020-11" db="EMBL/GenBank/DDBJ databases">
        <authorList>
            <person name="Tran Van P."/>
        </authorList>
    </citation>
    <scope>NUCLEOTIDE SEQUENCE</scope>
</reference>
<evidence type="ECO:0000256" key="3">
    <source>
        <dbReference type="ARBA" id="ARBA00022989"/>
    </source>
</evidence>
<dbReference type="GO" id="GO:0050290">
    <property type="term" value="F:sphingomyelin phosphodiesterase D activity"/>
    <property type="evidence" value="ECO:0007669"/>
    <property type="project" value="InterPro"/>
</dbReference>
<proteinExistence type="predicted"/>
<feature type="non-terminal residue" evidence="7">
    <location>
        <position position="1"/>
    </location>
</feature>
<feature type="compositionally biased region" description="Pro residues" evidence="5">
    <location>
        <begin position="510"/>
        <end position="519"/>
    </location>
</feature>
<evidence type="ECO:0000313" key="8">
    <source>
        <dbReference type="Proteomes" id="UP000677054"/>
    </source>
</evidence>
<keyword evidence="4 6" id="KW-0472">Membrane</keyword>
<feature type="transmembrane region" description="Helical" evidence="6">
    <location>
        <begin position="665"/>
        <end position="684"/>
    </location>
</feature>
<dbReference type="InterPro" id="IPR024129">
    <property type="entry name" value="Sphingomy_SMPD4"/>
</dbReference>
<dbReference type="AlphaFoldDB" id="A0A7R9AD51"/>
<gene>
    <name evidence="7" type="ORF">DSTB1V02_LOCUS11576</name>
</gene>
<dbReference type="EMBL" id="LR903365">
    <property type="protein sequence ID" value="CAD7251814.1"/>
    <property type="molecule type" value="Genomic_DNA"/>
</dbReference>
<accession>A0A7R9AD51</accession>
<dbReference type="PANTHER" id="PTHR12988:SF6">
    <property type="entry name" value="SPHINGOMYELIN PHOSPHODIESTERASE 4"/>
    <property type="match status" value="1"/>
</dbReference>
<dbReference type="GO" id="GO:0046513">
    <property type="term" value="P:ceramide biosynthetic process"/>
    <property type="evidence" value="ECO:0007669"/>
    <property type="project" value="TreeGrafter"/>
</dbReference>
<dbReference type="Pfam" id="PF14724">
    <property type="entry name" value="mit_SMPDase"/>
    <property type="match status" value="2"/>
</dbReference>
<evidence type="ECO:0000256" key="1">
    <source>
        <dbReference type="ARBA" id="ARBA00004167"/>
    </source>
</evidence>
<evidence type="ECO:0000313" key="7">
    <source>
        <dbReference type="EMBL" id="CAD7251814.1"/>
    </source>
</evidence>
<keyword evidence="3 6" id="KW-1133">Transmembrane helix</keyword>
<dbReference type="EMBL" id="CAJPEV010003848">
    <property type="protein sequence ID" value="CAG0900657.1"/>
    <property type="molecule type" value="Genomic_DNA"/>
</dbReference>